<dbReference type="RefSeq" id="WP_159808790.1">
    <property type="nucleotide sequence ID" value="NZ_BLJE01000003.1"/>
</dbReference>
<evidence type="ECO:0000313" key="3">
    <source>
        <dbReference type="Proteomes" id="UP000436822"/>
    </source>
</evidence>
<dbReference type="Proteomes" id="UP000436822">
    <property type="component" value="Unassembled WGS sequence"/>
</dbReference>
<reference evidence="2 3" key="1">
    <citation type="submission" date="2019-12" db="EMBL/GenBank/DDBJ databases">
        <title>Litoreibacter badius sp. nov., a novel bacteriochlorophyll a-containing bacterium in the genus Litoreibacter.</title>
        <authorList>
            <person name="Kanamuro M."/>
            <person name="Takabe Y."/>
            <person name="Mori K."/>
            <person name="Takaichi S."/>
            <person name="Hanada S."/>
        </authorList>
    </citation>
    <scope>NUCLEOTIDE SEQUENCE [LARGE SCALE GENOMIC DNA]</scope>
    <source>
        <strain evidence="2 3">K6</strain>
    </source>
</reference>
<feature type="signal peptide" evidence="1">
    <location>
        <begin position="1"/>
        <end position="20"/>
    </location>
</feature>
<comment type="caution">
    <text evidence="2">The sequence shown here is derived from an EMBL/GenBank/DDBJ whole genome shotgun (WGS) entry which is preliminary data.</text>
</comment>
<gene>
    <name evidence="2" type="ORF">KIN_31760</name>
</gene>
<proteinExistence type="predicted"/>
<evidence type="ECO:0000313" key="2">
    <source>
        <dbReference type="EMBL" id="GFE66102.1"/>
    </source>
</evidence>
<keyword evidence="3" id="KW-1185">Reference proteome</keyword>
<organism evidence="2 3">
    <name type="scientific">Litoreibacter roseus</name>
    <dbReference type="NCBI Taxonomy" id="2601869"/>
    <lineage>
        <taxon>Bacteria</taxon>
        <taxon>Pseudomonadati</taxon>
        <taxon>Pseudomonadota</taxon>
        <taxon>Alphaproteobacteria</taxon>
        <taxon>Rhodobacterales</taxon>
        <taxon>Roseobacteraceae</taxon>
        <taxon>Litoreibacter</taxon>
    </lineage>
</organism>
<name>A0A6N6JLN9_9RHOB</name>
<dbReference type="AlphaFoldDB" id="A0A6N6JLN9"/>
<dbReference type="EMBL" id="BLJE01000003">
    <property type="protein sequence ID" value="GFE66102.1"/>
    <property type="molecule type" value="Genomic_DNA"/>
</dbReference>
<feature type="chain" id="PRO_5026778973" evidence="1">
    <location>
        <begin position="21"/>
        <end position="136"/>
    </location>
</feature>
<evidence type="ECO:0000256" key="1">
    <source>
        <dbReference type="SAM" id="SignalP"/>
    </source>
</evidence>
<keyword evidence="1" id="KW-0732">Signal</keyword>
<protein>
    <submittedName>
        <fullName evidence="2">Uncharacterized protein</fullName>
    </submittedName>
</protein>
<sequence length="136" mass="14464">MQRVVLSTLAATAIATGAVAYQTISQSVFENVERVLERNSFENSVTSLTDQQILEIHLAATNTDSPSDEKALVLAALDGDAIPERDFATVRRDVDGFVIADGQSAIQNDAQIYTVAVGSDAVTDEPVPAEPVLDES</sequence>
<accession>A0A6N6JLN9</accession>